<proteinExistence type="predicted"/>
<evidence type="ECO:0000259" key="1">
    <source>
        <dbReference type="PROSITE" id="PS51708"/>
    </source>
</evidence>
<dbReference type="PANTHER" id="PTHR39339:SF1">
    <property type="entry name" value="CHAD DOMAIN-CONTAINING PROTEIN"/>
    <property type="match status" value="1"/>
</dbReference>
<dbReference type="RefSeq" id="WP_378408715.1">
    <property type="nucleotide sequence ID" value="NZ_JBHTCS010000028.1"/>
</dbReference>
<dbReference type="PROSITE" id="PS51708">
    <property type="entry name" value="CHAD"/>
    <property type="match status" value="1"/>
</dbReference>
<organism evidence="2 3">
    <name type="scientific">Rhodococcus daqingensis</name>
    <dbReference type="NCBI Taxonomy" id="2479363"/>
    <lineage>
        <taxon>Bacteria</taxon>
        <taxon>Bacillati</taxon>
        <taxon>Actinomycetota</taxon>
        <taxon>Actinomycetes</taxon>
        <taxon>Mycobacteriales</taxon>
        <taxon>Nocardiaceae</taxon>
        <taxon>Rhodococcus</taxon>
    </lineage>
</organism>
<dbReference type="InterPro" id="IPR007899">
    <property type="entry name" value="CHAD_dom"/>
</dbReference>
<dbReference type="PANTHER" id="PTHR39339">
    <property type="entry name" value="SLR1444 PROTEIN"/>
    <property type="match status" value="1"/>
</dbReference>
<sequence>MGTGRTRDGAEIVLAALRGYADELDAHADEVRRDEFDSVHQMRVSTRRLRSVLGSFRSLFPDGATDGVRAELRWLGTVLGNARDAEVLAERFRGMLDAQPPDLVRGPVRHRLVQANELAYRAAHTAAVAALDGPRYEALLASLGALLAAPPADGTGLVAAGIEKAYRRTRRAGTQAGLVKRDKGETTPERLHTVRKRAKALRYAAEAADATHPSPRKVGKAAKRLQTVLGEHQDSVVAQERLMAAADVARAAGEDTFTYGVLSAVERSAAGDHASRARTLLRTIRSAGRKL</sequence>
<dbReference type="Pfam" id="PF05235">
    <property type="entry name" value="CHAD"/>
    <property type="match status" value="1"/>
</dbReference>
<feature type="domain" description="CHAD" evidence="1">
    <location>
        <begin position="6"/>
        <end position="291"/>
    </location>
</feature>
<dbReference type="InterPro" id="IPR038186">
    <property type="entry name" value="CHAD_dom_sf"/>
</dbReference>
<dbReference type="Gene3D" id="1.40.20.10">
    <property type="entry name" value="CHAD domain"/>
    <property type="match status" value="1"/>
</dbReference>
<protein>
    <submittedName>
        <fullName evidence="2">CHAD domain-containing protein</fullName>
    </submittedName>
</protein>
<comment type="caution">
    <text evidence="2">The sequence shown here is derived from an EMBL/GenBank/DDBJ whole genome shotgun (WGS) entry which is preliminary data.</text>
</comment>
<reference evidence="3" key="1">
    <citation type="journal article" date="2019" name="Int. J. Syst. Evol. Microbiol.">
        <title>The Global Catalogue of Microorganisms (GCM) 10K type strain sequencing project: providing services to taxonomists for standard genome sequencing and annotation.</title>
        <authorList>
            <consortium name="The Broad Institute Genomics Platform"/>
            <consortium name="The Broad Institute Genome Sequencing Center for Infectious Disease"/>
            <person name="Wu L."/>
            <person name="Ma J."/>
        </authorList>
    </citation>
    <scope>NUCLEOTIDE SEQUENCE [LARGE SCALE GENOMIC DNA]</scope>
    <source>
        <strain evidence="3">ICMP 19430</strain>
    </source>
</reference>
<dbReference type="SMART" id="SM00880">
    <property type="entry name" value="CHAD"/>
    <property type="match status" value="1"/>
</dbReference>
<accession>A0ABW2S3F9</accession>
<evidence type="ECO:0000313" key="3">
    <source>
        <dbReference type="Proteomes" id="UP001596484"/>
    </source>
</evidence>
<gene>
    <name evidence="2" type="ORF">ACFQS9_22275</name>
</gene>
<keyword evidence="3" id="KW-1185">Reference proteome</keyword>
<name>A0ABW2S3F9_9NOCA</name>
<dbReference type="EMBL" id="JBHTCS010000028">
    <property type="protein sequence ID" value="MFC7450631.1"/>
    <property type="molecule type" value="Genomic_DNA"/>
</dbReference>
<evidence type="ECO:0000313" key="2">
    <source>
        <dbReference type="EMBL" id="MFC7450631.1"/>
    </source>
</evidence>
<dbReference type="Proteomes" id="UP001596484">
    <property type="component" value="Unassembled WGS sequence"/>
</dbReference>